<keyword evidence="2" id="KW-1185">Reference proteome</keyword>
<name>A0A9N7VRQ2_PLEPL</name>
<protein>
    <submittedName>
        <fullName evidence="1">Uncharacterized protein</fullName>
    </submittedName>
</protein>
<sequence>MSFQELQAICVSLYSVNDGFYKYPTKASDYIVWSCSVSLNPGPGQQLPLPVTDIFPMRTGQLDNIAERFHPEEQCGSGERSLCSNFWGQNGPKSAAHQGASWNPSWLLSHSAGVMATRLLLFCNNVLRVSSPICGLSARPLRRFFYHGP</sequence>
<organism evidence="1 2">
    <name type="scientific">Pleuronectes platessa</name>
    <name type="common">European plaice</name>
    <dbReference type="NCBI Taxonomy" id="8262"/>
    <lineage>
        <taxon>Eukaryota</taxon>
        <taxon>Metazoa</taxon>
        <taxon>Chordata</taxon>
        <taxon>Craniata</taxon>
        <taxon>Vertebrata</taxon>
        <taxon>Euteleostomi</taxon>
        <taxon>Actinopterygii</taxon>
        <taxon>Neopterygii</taxon>
        <taxon>Teleostei</taxon>
        <taxon>Neoteleostei</taxon>
        <taxon>Acanthomorphata</taxon>
        <taxon>Carangaria</taxon>
        <taxon>Pleuronectiformes</taxon>
        <taxon>Pleuronectoidei</taxon>
        <taxon>Pleuronectidae</taxon>
        <taxon>Pleuronectes</taxon>
    </lineage>
</organism>
<evidence type="ECO:0000313" key="2">
    <source>
        <dbReference type="Proteomes" id="UP001153269"/>
    </source>
</evidence>
<comment type="caution">
    <text evidence="1">The sequence shown here is derived from an EMBL/GenBank/DDBJ whole genome shotgun (WGS) entry which is preliminary data.</text>
</comment>
<dbReference type="Proteomes" id="UP001153269">
    <property type="component" value="Unassembled WGS sequence"/>
</dbReference>
<dbReference type="EMBL" id="CADEAL010004215">
    <property type="protein sequence ID" value="CAB1454505.1"/>
    <property type="molecule type" value="Genomic_DNA"/>
</dbReference>
<dbReference type="AlphaFoldDB" id="A0A9N7VRQ2"/>
<evidence type="ECO:0000313" key="1">
    <source>
        <dbReference type="EMBL" id="CAB1454505.1"/>
    </source>
</evidence>
<gene>
    <name evidence="1" type="ORF">PLEPLA_LOCUS42271</name>
</gene>
<reference evidence="1" key="1">
    <citation type="submission" date="2020-03" db="EMBL/GenBank/DDBJ databases">
        <authorList>
            <person name="Weist P."/>
        </authorList>
    </citation>
    <scope>NUCLEOTIDE SEQUENCE</scope>
</reference>
<proteinExistence type="predicted"/>
<accession>A0A9N7VRQ2</accession>